<dbReference type="EMBL" id="PSWU01000021">
    <property type="protein sequence ID" value="PPI12887.1"/>
    <property type="molecule type" value="Genomic_DNA"/>
</dbReference>
<dbReference type="AlphaFoldDB" id="A0A2S5Y4G7"/>
<sequence length="60" mass="7017">MNAKGQRVGLNRPDLQYTKDDVRYYVEWDSVSSDRGLKHASRILANDPDARITLRQEIRK</sequence>
<protein>
    <submittedName>
        <fullName evidence="1">Uncharacterized protein</fullName>
    </submittedName>
</protein>
<gene>
    <name evidence="1" type="ORF">C5C51_10665</name>
</gene>
<evidence type="ECO:0000313" key="1">
    <source>
        <dbReference type="EMBL" id="PPI12887.1"/>
    </source>
</evidence>
<dbReference type="Proteomes" id="UP000237966">
    <property type="component" value="Unassembled WGS sequence"/>
</dbReference>
<dbReference type="OrthoDB" id="3712874at2"/>
<comment type="caution">
    <text evidence="1">The sequence shown here is derived from an EMBL/GenBank/DDBJ whole genome shotgun (WGS) entry which is preliminary data.</text>
</comment>
<name>A0A2S5Y4G7_9MICO</name>
<proteinExistence type="predicted"/>
<accession>A0A2S5Y4G7</accession>
<organism evidence="1 2">
    <name type="scientific">Rathayibacter toxicus</name>
    <dbReference type="NCBI Taxonomy" id="145458"/>
    <lineage>
        <taxon>Bacteria</taxon>
        <taxon>Bacillati</taxon>
        <taxon>Actinomycetota</taxon>
        <taxon>Actinomycetes</taxon>
        <taxon>Micrococcales</taxon>
        <taxon>Microbacteriaceae</taxon>
        <taxon>Rathayibacter</taxon>
    </lineage>
</organism>
<evidence type="ECO:0000313" key="2">
    <source>
        <dbReference type="Proteomes" id="UP000237966"/>
    </source>
</evidence>
<reference evidence="1 2" key="1">
    <citation type="submission" date="2018-02" db="EMBL/GenBank/DDBJ databases">
        <title>Bacteriophage NCPPB3778 and a type I-E CRISPR drive the evolution of the US Biological Select Agent, Rathayibacter toxicus.</title>
        <authorList>
            <person name="Davis E.W.II."/>
            <person name="Tabima J.F."/>
            <person name="Weisberg A.J."/>
            <person name="Lopes L.D."/>
            <person name="Wiseman M.S."/>
            <person name="Wiseman M.S."/>
            <person name="Pupko T."/>
            <person name="Belcher M.S."/>
            <person name="Sechler A.J."/>
            <person name="Tancos M.A."/>
            <person name="Schroeder B.K."/>
            <person name="Murray T.D."/>
            <person name="Luster D.G."/>
            <person name="Schneider W.L."/>
            <person name="Rogers E."/>
            <person name="Andreote F.D."/>
            <person name="Grunwald N.J."/>
            <person name="Putnam M.L."/>
            <person name="Chang J.H."/>
        </authorList>
    </citation>
    <scope>NUCLEOTIDE SEQUENCE [LARGE SCALE GENOMIC DNA]</scope>
    <source>
        <strain evidence="1 2">FH99</strain>
    </source>
</reference>